<dbReference type="EnsemblMetazoa" id="GPPI004582-RA">
    <property type="protein sequence ID" value="GPPI004582-PA"/>
    <property type="gene ID" value="GPPI004582"/>
</dbReference>
<dbReference type="AlphaFoldDB" id="A0A1B0AQ55"/>
<reference evidence="2" key="1">
    <citation type="submission" date="2015-01" db="EMBL/GenBank/DDBJ databases">
        <authorList>
            <person name="Aksoy S."/>
            <person name="Warren W."/>
            <person name="Wilson R.K."/>
        </authorList>
    </citation>
    <scope>NUCLEOTIDE SEQUENCE [LARGE SCALE GENOMIC DNA]</scope>
    <source>
        <strain evidence="2">IAEA</strain>
    </source>
</reference>
<dbReference type="VEuPathDB" id="VectorBase:GPPI004582"/>
<evidence type="ECO:0000313" key="2">
    <source>
        <dbReference type="Proteomes" id="UP000092460"/>
    </source>
</evidence>
<accession>A0A1B0AQ55</accession>
<proteinExistence type="predicted"/>
<name>A0A1B0AQ55_9MUSC</name>
<protein>
    <submittedName>
        <fullName evidence="1">Uncharacterized protein</fullName>
    </submittedName>
</protein>
<keyword evidence="2" id="KW-1185">Reference proteome</keyword>
<reference evidence="1" key="2">
    <citation type="submission" date="2020-05" db="UniProtKB">
        <authorList>
            <consortium name="EnsemblMetazoa"/>
        </authorList>
    </citation>
    <scope>IDENTIFICATION</scope>
    <source>
        <strain evidence="1">IAEA</strain>
    </source>
</reference>
<dbReference type="Proteomes" id="UP000092460">
    <property type="component" value="Unassembled WGS sequence"/>
</dbReference>
<sequence length="60" mass="6790">MIGTGGPTIRQTALFMFYFRCMEWQAYGKSCNANAALIFIVTLWGDDDDDDDDDDENSDN</sequence>
<organism evidence="1 2">
    <name type="scientific">Glossina palpalis gambiensis</name>
    <dbReference type="NCBI Taxonomy" id="67801"/>
    <lineage>
        <taxon>Eukaryota</taxon>
        <taxon>Metazoa</taxon>
        <taxon>Ecdysozoa</taxon>
        <taxon>Arthropoda</taxon>
        <taxon>Hexapoda</taxon>
        <taxon>Insecta</taxon>
        <taxon>Pterygota</taxon>
        <taxon>Neoptera</taxon>
        <taxon>Endopterygota</taxon>
        <taxon>Diptera</taxon>
        <taxon>Brachycera</taxon>
        <taxon>Muscomorpha</taxon>
        <taxon>Hippoboscoidea</taxon>
        <taxon>Glossinidae</taxon>
        <taxon>Glossina</taxon>
    </lineage>
</organism>
<evidence type="ECO:0000313" key="1">
    <source>
        <dbReference type="EnsemblMetazoa" id="GPPI004582-PA"/>
    </source>
</evidence>
<dbReference type="EMBL" id="JXJN01001691">
    <property type="status" value="NOT_ANNOTATED_CDS"/>
    <property type="molecule type" value="Genomic_DNA"/>
</dbReference>